<dbReference type="Proteomes" id="UP001470230">
    <property type="component" value="Unassembled WGS sequence"/>
</dbReference>
<organism evidence="1 2">
    <name type="scientific">Tritrichomonas musculus</name>
    <dbReference type="NCBI Taxonomy" id="1915356"/>
    <lineage>
        <taxon>Eukaryota</taxon>
        <taxon>Metamonada</taxon>
        <taxon>Parabasalia</taxon>
        <taxon>Tritrichomonadida</taxon>
        <taxon>Tritrichomonadidae</taxon>
        <taxon>Tritrichomonas</taxon>
    </lineage>
</organism>
<protein>
    <recommendedName>
        <fullName evidence="3">BTB domain-containing protein</fullName>
    </recommendedName>
</protein>
<evidence type="ECO:0000313" key="2">
    <source>
        <dbReference type="Proteomes" id="UP001470230"/>
    </source>
</evidence>
<reference evidence="1 2" key="1">
    <citation type="submission" date="2024-04" db="EMBL/GenBank/DDBJ databases">
        <title>Tritrichomonas musculus Genome.</title>
        <authorList>
            <person name="Alves-Ferreira E."/>
            <person name="Grigg M."/>
            <person name="Lorenzi H."/>
            <person name="Galac M."/>
        </authorList>
    </citation>
    <scope>NUCLEOTIDE SEQUENCE [LARGE SCALE GENOMIC DNA]</scope>
    <source>
        <strain evidence="1 2">EAF2021</strain>
    </source>
</reference>
<proteinExistence type="predicted"/>
<evidence type="ECO:0000313" key="1">
    <source>
        <dbReference type="EMBL" id="KAK8841335.1"/>
    </source>
</evidence>
<keyword evidence="2" id="KW-1185">Reference proteome</keyword>
<dbReference type="EMBL" id="JAPFFF010000041">
    <property type="protein sequence ID" value="KAK8841335.1"/>
    <property type="molecule type" value="Genomic_DNA"/>
</dbReference>
<sequence>MIKLIDGHTYEQIIDEINYEKTKTNYLSLLDPSNLLNLFKKIPRTFEISTNNQYFYFNKQVIAEISFTIREFLSEHPDANQYKLEIEDNTGLKKIEEICQGNITFFSKEELINCQDMANVLEIQNCPEYLRMQGLERHMKKGVVINPDCESFFLEQPGTFIVSTRQNIYECNLFGICSSKVLQDFITTNPDSEKYVYDYNDEYNEFQQICDFFNFGQISITTANLDFLKEISEDLQIDIITNRIKRIDQDQEKLIEKIEENQKTVDKISQLFEWLYKINVLSVKTVKNLIIESKWSKTEENVQEMAAFILQAIKTDDLLHSNLIEL</sequence>
<evidence type="ECO:0008006" key="3">
    <source>
        <dbReference type="Google" id="ProtNLM"/>
    </source>
</evidence>
<name>A0ABR2H598_9EUKA</name>
<gene>
    <name evidence="1" type="ORF">M9Y10_026948</name>
</gene>
<comment type="caution">
    <text evidence="1">The sequence shown here is derived from an EMBL/GenBank/DDBJ whole genome shotgun (WGS) entry which is preliminary data.</text>
</comment>
<accession>A0ABR2H598</accession>